<proteinExistence type="predicted"/>
<keyword evidence="4" id="KW-1185">Reference proteome</keyword>
<dbReference type="PANTHER" id="PTHR36700">
    <property type="entry name" value="CRISPR SYSTEM CMR SUBUNIT CMR4"/>
    <property type="match status" value="1"/>
</dbReference>
<dbReference type="NCBIfam" id="TIGR02580">
    <property type="entry name" value="cas_RAMP_Cmr4"/>
    <property type="match status" value="1"/>
</dbReference>
<gene>
    <name evidence="3" type="primary">cmr4</name>
    <name evidence="3" type="ORF">EYB53_022275</name>
</gene>
<accession>A0ABS4DG87</accession>
<comment type="caution">
    <text evidence="3">The sequence shown here is derived from an EMBL/GenBank/DDBJ whole genome shotgun (WGS) entry which is preliminary data.</text>
</comment>
<feature type="domain" description="CRISPR type III-associated protein" evidence="2">
    <location>
        <begin position="12"/>
        <end position="302"/>
    </location>
</feature>
<evidence type="ECO:0000256" key="1">
    <source>
        <dbReference type="ARBA" id="ARBA00023118"/>
    </source>
</evidence>
<dbReference type="InterPro" id="IPR005537">
    <property type="entry name" value="RAMP_III_fam"/>
</dbReference>
<evidence type="ECO:0000313" key="4">
    <source>
        <dbReference type="Proteomes" id="UP001193081"/>
    </source>
</evidence>
<organism evidence="3 4">
    <name type="scientific">Candidatus Chloroploca mongolica</name>
    <dbReference type="NCBI Taxonomy" id="2528176"/>
    <lineage>
        <taxon>Bacteria</taxon>
        <taxon>Bacillati</taxon>
        <taxon>Chloroflexota</taxon>
        <taxon>Chloroflexia</taxon>
        <taxon>Chloroflexales</taxon>
        <taxon>Chloroflexineae</taxon>
        <taxon>Oscillochloridaceae</taxon>
        <taxon>Candidatus Chloroploca</taxon>
    </lineage>
</organism>
<dbReference type="RefSeq" id="WP_135481232.1">
    <property type="nucleotide sequence ID" value="NZ_SIJK02000070.1"/>
</dbReference>
<name>A0ABS4DG87_9CHLR</name>
<dbReference type="EMBL" id="SIJK02000070">
    <property type="protein sequence ID" value="MBP1468456.1"/>
    <property type="molecule type" value="Genomic_DNA"/>
</dbReference>
<protein>
    <submittedName>
        <fullName evidence="3">Type III-B CRISPR module RAMP protein Cmr4</fullName>
    </submittedName>
</protein>
<dbReference type="InterPro" id="IPR013410">
    <property type="entry name" value="CRISPR-assoc_RAMP_Cmr4"/>
</dbReference>
<reference evidence="3 4" key="1">
    <citation type="submission" date="2021-03" db="EMBL/GenBank/DDBJ databases">
        <authorList>
            <person name="Grouzdev D.S."/>
        </authorList>
    </citation>
    <scope>NUCLEOTIDE SEQUENCE [LARGE SCALE GENOMIC DNA]</scope>
    <source>
        <strain evidence="3 4">M50-1</strain>
    </source>
</reference>
<evidence type="ECO:0000313" key="3">
    <source>
        <dbReference type="EMBL" id="MBP1468456.1"/>
    </source>
</evidence>
<dbReference type="PANTHER" id="PTHR36700:SF1">
    <property type="entry name" value="CRISPR SYSTEM CMR SUBUNIT CMR4"/>
    <property type="match status" value="1"/>
</dbReference>
<dbReference type="Pfam" id="PF03787">
    <property type="entry name" value="RAMPs"/>
    <property type="match status" value="1"/>
</dbReference>
<keyword evidence="1" id="KW-0051">Antiviral defense</keyword>
<sequence>MPDTSSVSVVLLHALSPLHAGTGQGIGVIDLPIAREKATGLPFLPGSSFKGTLRDWCETQKDKPACEKVFGPPTERADEHAGAAQFADLRLLLLPVRSFRGTFAWVTSPYLLRRFAREAREAGLPALPTVIPEPADAAPTAQADAAEALVTATSTLGLQQGNATYVYLEDLDLAFKDDAQATLWASWLGQQLFPNGGDHAAWQTMLQERFCLVHDNIMSFLLETALEITARVRLEDTSKTVAQGGLWYEEALPAETVLTGLVLASPISASGATTQDVEAILHDASRSTHQFGGKATVGRGLCRFTVARKGKA</sequence>
<dbReference type="Proteomes" id="UP001193081">
    <property type="component" value="Unassembled WGS sequence"/>
</dbReference>
<evidence type="ECO:0000259" key="2">
    <source>
        <dbReference type="Pfam" id="PF03787"/>
    </source>
</evidence>